<dbReference type="PIRSF" id="PIRSF037208">
    <property type="entry name" value="ATE_pro_prd"/>
    <property type="match status" value="1"/>
</dbReference>
<dbReference type="GO" id="GO:0004057">
    <property type="term" value="F:arginyl-tRNA--protein transferase activity"/>
    <property type="evidence" value="ECO:0007669"/>
    <property type="project" value="UniProtKB-EC"/>
</dbReference>
<evidence type="ECO:0000256" key="4">
    <source>
        <dbReference type="HAMAP-Rule" id="MF_00689"/>
    </source>
</evidence>
<keyword evidence="1 4" id="KW-0963">Cytoplasm</keyword>
<sequence>MISVPLWLTAEHDCSYLDGKLAQSAVVHPDFAMDTTLYAHLIEQGFRRSGDQVYRPHCDNCRACVPSRIPVAAFRADRKQRRCARRNQYTQVVIKTAEFNERHFDLYRRYQIARHEKTSDAAISREDYLHFLGSHWCNTWFVEFLIEGRLAAVAVVDALDRALSAVYTFFDPDFDDYSPGVFAVLWQIEEARRRKLEFVYLGFWIEDCRKMRYKIQYQPLQGLIAGQWRDIHFHQSDEE</sequence>
<evidence type="ECO:0000313" key="7">
    <source>
        <dbReference type="EMBL" id="MCQ8127551.1"/>
    </source>
</evidence>
<evidence type="ECO:0000259" key="5">
    <source>
        <dbReference type="Pfam" id="PF04376"/>
    </source>
</evidence>
<organism evidence="7 8">
    <name type="scientific">Methylomonas rivi</name>
    <dbReference type="NCBI Taxonomy" id="2952226"/>
    <lineage>
        <taxon>Bacteria</taxon>
        <taxon>Pseudomonadati</taxon>
        <taxon>Pseudomonadota</taxon>
        <taxon>Gammaproteobacteria</taxon>
        <taxon>Methylococcales</taxon>
        <taxon>Methylococcaceae</taxon>
        <taxon>Methylomonas</taxon>
    </lineage>
</organism>
<dbReference type="InterPro" id="IPR007471">
    <property type="entry name" value="N-end_Aminoacyl_Trfase_N"/>
</dbReference>
<evidence type="ECO:0000256" key="2">
    <source>
        <dbReference type="ARBA" id="ARBA00022679"/>
    </source>
</evidence>
<evidence type="ECO:0000256" key="3">
    <source>
        <dbReference type="ARBA" id="ARBA00023315"/>
    </source>
</evidence>
<protein>
    <recommendedName>
        <fullName evidence="4">Aspartate/glutamate leucyltransferase</fullName>
        <ecNumber evidence="4">2.3.2.29</ecNumber>
    </recommendedName>
</protein>
<keyword evidence="2 4" id="KW-0808">Transferase</keyword>
<dbReference type="InterPro" id="IPR017138">
    <property type="entry name" value="Asp_Glu_LeuTrfase"/>
</dbReference>
<proteinExistence type="inferred from homology"/>
<dbReference type="EC" id="2.3.2.29" evidence="4"/>
<comment type="similarity">
    <text evidence="4">Belongs to the R-transferase family. Bpt subfamily.</text>
</comment>
<comment type="caution">
    <text evidence="7">The sequence shown here is derived from an EMBL/GenBank/DDBJ whole genome shotgun (WGS) entry which is preliminary data.</text>
</comment>
<dbReference type="Proteomes" id="UP001524586">
    <property type="component" value="Unassembled WGS sequence"/>
</dbReference>
<dbReference type="EMBL" id="JANIBK010000011">
    <property type="protein sequence ID" value="MCQ8127551.1"/>
    <property type="molecule type" value="Genomic_DNA"/>
</dbReference>
<comment type="subcellular location">
    <subcellularLocation>
        <location evidence="4">Cytoplasm</location>
    </subcellularLocation>
</comment>
<dbReference type="NCBIfam" id="NF002342">
    <property type="entry name" value="PRK01305.1-3"/>
    <property type="match status" value="1"/>
</dbReference>
<name>A0ABT1U362_9GAMM</name>
<evidence type="ECO:0000256" key="1">
    <source>
        <dbReference type="ARBA" id="ARBA00022490"/>
    </source>
</evidence>
<dbReference type="HAMAP" id="MF_00689">
    <property type="entry name" value="Bpt"/>
    <property type="match status" value="1"/>
</dbReference>
<dbReference type="InterPro" id="IPR016181">
    <property type="entry name" value="Acyl_CoA_acyltransferase"/>
</dbReference>
<dbReference type="PANTHER" id="PTHR21367:SF1">
    <property type="entry name" value="ARGINYL-TRNA--PROTEIN TRANSFERASE 1"/>
    <property type="match status" value="1"/>
</dbReference>
<reference evidence="7 8" key="1">
    <citation type="submission" date="2022-07" db="EMBL/GenBank/DDBJ databases">
        <title>Methylomonas rivi sp. nov., Methylomonas rosea sp. nov., Methylomonas aureus sp. nov. and Methylomonas subterranea sp. nov., four novel methanotrophs isolated from a freshwater creek and the deep terrestrial subsurface.</title>
        <authorList>
            <person name="Abin C."/>
            <person name="Sankaranarayanan K."/>
            <person name="Garner C."/>
            <person name="Sindelar R."/>
            <person name="Kotary K."/>
            <person name="Garner R."/>
            <person name="Barclay S."/>
            <person name="Lawson P."/>
            <person name="Krumholz L."/>
        </authorList>
    </citation>
    <scope>NUCLEOTIDE SEQUENCE [LARGE SCALE GENOMIC DNA]</scope>
    <source>
        <strain evidence="7 8">WSC-6</strain>
    </source>
</reference>
<keyword evidence="3 4" id="KW-0012">Acyltransferase</keyword>
<dbReference type="InterPro" id="IPR030700">
    <property type="entry name" value="N-end_Aminoacyl_Trfase"/>
</dbReference>
<evidence type="ECO:0000259" key="6">
    <source>
        <dbReference type="Pfam" id="PF04377"/>
    </source>
</evidence>
<dbReference type="PANTHER" id="PTHR21367">
    <property type="entry name" value="ARGININE-TRNA-PROTEIN TRANSFERASE 1"/>
    <property type="match status" value="1"/>
</dbReference>
<gene>
    <name evidence="4" type="primary">bpt</name>
    <name evidence="7" type="ORF">NP596_03685</name>
</gene>
<comment type="catalytic activity">
    <reaction evidence="4">
        <text>N-terminal L-glutamyl-[protein] + L-leucyl-tRNA(Leu) = N-terminal L-leucyl-L-glutamyl-[protein] + tRNA(Leu) + H(+)</text>
        <dbReference type="Rhea" id="RHEA:50412"/>
        <dbReference type="Rhea" id="RHEA-COMP:9613"/>
        <dbReference type="Rhea" id="RHEA-COMP:9622"/>
        <dbReference type="Rhea" id="RHEA-COMP:12664"/>
        <dbReference type="Rhea" id="RHEA-COMP:12668"/>
        <dbReference type="ChEBI" id="CHEBI:15378"/>
        <dbReference type="ChEBI" id="CHEBI:64721"/>
        <dbReference type="ChEBI" id="CHEBI:78442"/>
        <dbReference type="ChEBI" id="CHEBI:78494"/>
        <dbReference type="ChEBI" id="CHEBI:133041"/>
        <dbReference type="EC" id="2.3.2.29"/>
    </reaction>
</comment>
<keyword evidence="8" id="KW-1185">Reference proteome</keyword>
<comment type="catalytic activity">
    <reaction evidence="4">
        <text>N-terminal L-aspartyl-[protein] + L-leucyl-tRNA(Leu) = N-terminal L-leucyl-L-aspartyl-[protein] + tRNA(Leu) + H(+)</text>
        <dbReference type="Rhea" id="RHEA:50420"/>
        <dbReference type="Rhea" id="RHEA-COMP:9613"/>
        <dbReference type="Rhea" id="RHEA-COMP:9622"/>
        <dbReference type="Rhea" id="RHEA-COMP:12669"/>
        <dbReference type="Rhea" id="RHEA-COMP:12674"/>
        <dbReference type="ChEBI" id="CHEBI:15378"/>
        <dbReference type="ChEBI" id="CHEBI:64720"/>
        <dbReference type="ChEBI" id="CHEBI:78442"/>
        <dbReference type="ChEBI" id="CHEBI:78494"/>
        <dbReference type="ChEBI" id="CHEBI:133042"/>
        <dbReference type="EC" id="2.3.2.29"/>
    </reaction>
</comment>
<dbReference type="InterPro" id="IPR007472">
    <property type="entry name" value="N-end_Aminoacyl_Trfase_C"/>
</dbReference>
<evidence type="ECO:0000313" key="8">
    <source>
        <dbReference type="Proteomes" id="UP001524586"/>
    </source>
</evidence>
<dbReference type="SUPFAM" id="SSF55729">
    <property type="entry name" value="Acyl-CoA N-acyltransferases (Nat)"/>
    <property type="match status" value="1"/>
</dbReference>
<dbReference type="NCBIfam" id="NF002341">
    <property type="entry name" value="PRK01305.1-1"/>
    <property type="match status" value="1"/>
</dbReference>
<feature type="domain" description="N-end rule aminoacyl transferase C-terminal" evidence="6">
    <location>
        <begin position="103"/>
        <end position="223"/>
    </location>
</feature>
<feature type="domain" description="N-end aminoacyl transferase N-terminal" evidence="5">
    <location>
        <begin position="12"/>
        <end position="82"/>
    </location>
</feature>
<dbReference type="NCBIfam" id="NF002346">
    <property type="entry name" value="PRK01305.2-3"/>
    <property type="match status" value="1"/>
</dbReference>
<dbReference type="Pfam" id="PF04376">
    <property type="entry name" value="ATE_N"/>
    <property type="match status" value="1"/>
</dbReference>
<dbReference type="Pfam" id="PF04377">
    <property type="entry name" value="ATE_C"/>
    <property type="match status" value="1"/>
</dbReference>
<accession>A0ABT1U362</accession>
<comment type="function">
    <text evidence="4">Functions in the N-end rule pathway of protein degradation where it conjugates Leu from its aminoacyl-tRNA to the N-termini of proteins containing an N-terminal aspartate or glutamate.</text>
</comment>